<evidence type="ECO:0000313" key="4">
    <source>
        <dbReference type="Proteomes" id="UP000035425"/>
    </source>
</evidence>
<organism evidence="3 4">
    <name type="scientific">Protofrankia coriariae</name>
    <dbReference type="NCBI Taxonomy" id="1562887"/>
    <lineage>
        <taxon>Bacteria</taxon>
        <taxon>Bacillati</taxon>
        <taxon>Actinomycetota</taxon>
        <taxon>Actinomycetes</taxon>
        <taxon>Frankiales</taxon>
        <taxon>Frankiaceae</taxon>
        <taxon>Protofrankia</taxon>
    </lineage>
</organism>
<dbReference type="InterPro" id="IPR011215">
    <property type="entry name" value="StiP_N"/>
</dbReference>
<gene>
    <name evidence="3" type="ORF">FrCorBMG51_01135</name>
</gene>
<comment type="caution">
    <text evidence="3">The sequence shown here is derived from an EMBL/GenBank/DDBJ whole genome shotgun (WGS) entry which is preliminary data.</text>
</comment>
<dbReference type="Pfam" id="PF11202">
    <property type="entry name" value="StiP"/>
    <property type="match status" value="1"/>
</dbReference>
<evidence type="ECO:0000259" key="1">
    <source>
        <dbReference type="Pfam" id="PF11202"/>
    </source>
</evidence>
<feature type="domain" description="PELOTA RNA-binding" evidence="2">
    <location>
        <begin position="278"/>
        <end position="357"/>
    </location>
</feature>
<dbReference type="InterPro" id="IPR048336">
    <property type="entry name" value="StiP-like"/>
</dbReference>
<dbReference type="InterPro" id="IPR028157">
    <property type="entry name" value="PELOTA_dom"/>
</dbReference>
<name>A0ABR5F8A0_9ACTN</name>
<dbReference type="Pfam" id="PF15608">
    <property type="entry name" value="PELOTA_1"/>
    <property type="match status" value="1"/>
</dbReference>
<evidence type="ECO:0000313" key="3">
    <source>
        <dbReference type="EMBL" id="KLL12947.1"/>
    </source>
</evidence>
<reference evidence="3 4" key="1">
    <citation type="submission" date="2014-12" db="EMBL/GenBank/DDBJ databases">
        <title>Frankia sp. BMG5.1 draft genome.</title>
        <authorList>
            <person name="Gtari M."/>
            <person name="Ghodhbane-Gtari F."/>
            <person name="Nouioui I."/>
            <person name="Ktari A."/>
            <person name="Hezbri K."/>
            <person name="Mimouni W."/>
            <person name="Sbissi I."/>
            <person name="Ayari A."/>
            <person name="Yamanaka T."/>
            <person name="Normand P."/>
            <person name="Tisa L.S."/>
            <person name="Boudabous A."/>
        </authorList>
    </citation>
    <scope>NUCLEOTIDE SEQUENCE [LARGE SCALE GENOMIC DNA]</scope>
    <source>
        <strain evidence="3 4">BMG5.1</strain>
    </source>
</reference>
<dbReference type="EMBL" id="JWIO01000002">
    <property type="protein sequence ID" value="KLL12947.1"/>
    <property type="molecule type" value="Genomic_DNA"/>
</dbReference>
<feature type="domain" description="Cysteine protease StiP N-terminal" evidence="1">
    <location>
        <begin position="12"/>
        <end position="253"/>
    </location>
</feature>
<dbReference type="Proteomes" id="UP000035425">
    <property type="component" value="Unassembled WGS sequence"/>
</dbReference>
<protein>
    <submittedName>
        <fullName evidence="3">ATP/GTP-binding protein</fullName>
    </submittedName>
</protein>
<proteinExistence type="predicted"/>
<evidence type="ECO:0000259" key="2">
    <source>
        <dbReference type="Pfam" id="PF15608"/>
    </source>
</evidence>
<dbReference type="RefSeq" id="WP_047221452.1">
    <property type="nucleotide sequence ID" value="NZ_JWIO01000002.1"/>
</dbReference>
<sequence>MRPVLPGTVGSGSYDPADVTFLLKDLSDIPLERPTEDREEDFSKGRHYSEDLPVEYEPSQAYLALFEDALARSAVRVATAVGVATELVLAARVRPVIVSLARAGTPAGILMRRWARWRHGLDLPHYSVSIIKDRGLDENAMRWILARHDRHSLQFVDGWTGKGAILKVLEAAAGGLGLDASMAVISDPGHCTPLHGTRDDFLIPHSCLNSTVSGLVSRTVLNRSLIGPADFHGAKYYRHLADRDYSRRYVETVVEAFPAASAAVADGVSRPAERTPTWAGWQAVETLAKEYGIDNIGLVKPGVGETTRVLLRRVPWKVVVTPERLAELPHVLSLCEAKGVPVEERADLPYSCVGIIKPPDGEPDRALFSAPS</sequence>
<accession>A0ABR5F8A0</accession>
<keyword evidence="4" id="KW-1185">Reference proteome</keyword>
<dbReference type="PIRSF" id="PIRSF020979">
    <property type="entry name" value="UCP020979"/>
    <property type="match status" value="1"/>
</dbReference>